<name>A0A0K9P505_ZOSMR</name>
<keyword evidence="1" id="KW-0963">Cytoplasm</keyword>
<dbReference type="Pfam" id="PF13424">
    <property type="entry name" value="TPR_12"/>
    <property type="match status" value="1"/>
</dbReference>
<dbReference type="Proteomes" id="UP000036987">
    <property type="component" value="Unassembled WGS sequence"/>
</dbReference>
<dbReference type="Pfam" id="PF13374">
    <property type="entry name" value="TPR_10"/>
    <property type="match status" value="1"/>
</dbReference>
<dbReference type="OrthoDB" id="1414216at2759"/>
<accession>A0A0K9P505</accession>
<dbReference type="Pfam" id="PF13236">
    <property type="entry name" value="CLU"/>
    <property type="match status" value="1"/>
</dbReference>
<feature type="compositionally biased region" description="Polar residues" evidence="3">
    <location>
        <begin position="743"/>
        <end position="766"/>
    </location>
</feature>
<dbReference type="CDD" id="cd15466">
    <property type="entry name" value="CLU-central"/>
    <property type="match status" value="1"/>
</dbReference>
<feature type="region of interest" description="Disordered" evidence="3">
    <location>
        <begin position="728"/>
        <end position="796"/>
    </location>
</feature>
<comment type="caution">
    <text evidence="5">The sequence shown here is derived from an EMBL/GenBank/DDBJ whole genome shotgun (WGS) entry which is preliminary data.</text>
</comment>
<feature type="region of interest" description="Disordered" evidence="3">
    <location>
        <begin position="664"/>
        <end position="684"/>
    </location>
</feature>
<dbReference type="Pfam" id="PF12807">
    <property type="entry name" value="eIF3_p135"/>
    <property type="match status" value="1"/>
</dbReference>
<reference evidence="6" key="1">
    <citation type="journal article" date="2016" name="Nature">
        <title>The genome of the seagrass Zostera marina reveals angiosperm adaptation to the sea.</title>
        <authorList>
            <person name="Olsen J.L."/>
            <person name="Rouze P."/>
            <person name="Verhelst B."/>
            <person name="Lin Y.-C."/>
            <person name="Bayer T."/>
            <person name="Collen J."/>
            <person name="Dattolo E."/>
            <person name="De Paoli E."/>
            <person name="Dittami S."/>
            <person name="Maumus F."/>
            <person name="Michel G."/>
            <person name="Kersting A."/>
            <person name="Lauritano C."/>
            <person name="Lohaus R."/>
            <person name="Toepel M."/>
            <person name="Tonon T."/>
            <person name="Vanneste K."/>
            <person name="Amirebrahimi M."/>
            <person name="Brakel J."/>
            <person name="Bostroem C."/>
            <person name="Chovatia M."/>
            <person name="Grimwood J."/>
            <person name="Jenkins J.W."/>
            <person name="Jueterbock A."/>
            <person name="Mraz A."/>
            <person name="Stam W.T."/>
            <person name="Tice H."/>
            <person name="Bornberg-Bauer E."/>
            <person name="Green P.J."/>
            <person name="Pearson G.A."/>
            <person name="Procaccini G."/>
            <person name="Duarte C.M."/>
            <person name="Schmutz J."/>
            <person name="Reusch T.B.H."/>
            <person name="Van de Peer Y."/>
        </authorList>
    </citation>
    <scope>NUCLEOTIDE SEQUENCE [LARGE SCALE GENOMIC DNA]</scope>
    <source>
        <strain evidence="6">cv. Finnish</strain>
    </source>
</reference>
<dbReference type="GO" id="GO:0005737">
    <property type="term" value="C:cytoplasm"/>
    <property type="evidence" value="ECO:0000318"/>
    <property type="project" value="GO_Central"/>
</dbReference>
<proteinExistence type="predicted"/>
<keyword evidence="6" id="KW-1185">Reference proteome</keyword>
<dbReference type="InterPro" id="IPR033646">
    <property type="entry name" value="CLU-central"/>
</dbReference>
<dbReference type="InterPro" id="IPR025697">
    <property type="entry name" value="CLU_dom"/>
</dbReference>
<feature type="region of interest" description="Disordered" evidence="3">
    <location>
        <begin position="288"/>
        <end position="307"/>
    </location>
</feature>
<feature type="region of interest" description="Disordered" evidence="3">
    <location>
        <begin position="94"/>
        <end position="121"/>
    </location>
</feature>
<dbReference type="Gene3D" id="1.25.40.10">
    <property type="entry name" value="Tetratricopeptide repeat domain"/>
    <property type="match status" value="1"/>
</dbReference>
<evidence type="ECO:0000259" key="4">
    <source>
        <dbReference type="PROSITE" id="PS51823"/>
    </source>
</evidence>
<evidence type="ECO:0000256" key="2">
    <source>
        <dbReference type="PROSITE-ProRule" id="PRU00339"/>
    </source>
</evidence>
<gene>
    <name evidence="5" type="ORF">ZOSMA_418G00110</name>
</gene>
<dbReference type="PROSITE" id="PS50005">
    <property type="entry name" value="TPR"/>
    <property type="match status" value="1"/>
</dbReference>
<dbReference type="InterPro" id="IPR027523">
    <property type="entry name" value="CLU_prot"/>
</dbReference>
<feature type="domain" description="Clu" evidence="4">
    <location>
        <begin position="1"/>
        <end position="66"/>
    </location>
</feature>
<keyword evidence="2" id="KW-0802">TPR repeat</keyword>
<evidence type="ECO:0000313" key="6">
    <source>
        <dbReference type="Proteomes" id="UP000036987"/>
    </source>
</evidence>
<organism evidence="5 6">
    <name type="scientific">Zostera marina</name>
    <name type="common">Eelgrass</name>
    <dbReference type="NCBI Taxonomy" id="29655"/>
    <lineage>
        <taxon>Eukaryota</taxon>
        <taxon>Viridiplantae</taxon>
        <taxon>Streptophyta</taxon>
        <taxon>Embryophyta</taxon>
        <taxon>Tracheophyta</taxon>
        <taxon>Spermatophyta</taxon>
        <taxon>Magnoliopsida</taxon>
        <taxon>Liliopsida</taxon>
        <taxon>Zosteraceae</taxon>
        <taxon>Zostera</taxon>
    </lineage>
</organism>
<dbReference type="InterPro" id="IPR011990">
    <property type="entry name" value="TPR-like_helical_dom_sf"/>
</dbReference>
<dbReference type="SUPFAM" id="SSF48452">
    <property type="entry name" value="TPR-like"/>
    <property type="match status" value="2"/>
</dbReference>
<feature type="compositionally biased region" description="Basic and acidic residues" evidence="3">
    <location>
        <begin position="675"/>
        <end position="684"/>
    </location>
</feature>
<protein>
    <recommendedName>
        <fullName evidence="4">Clu domain-containing protein</fullName>
    </recommendedName>
</protein>
<sequence length="796" mass="87521">MICLNNKNSVLEAAKHLHIKEHTVLDGAGKSVKLAAPVECKGIVGSDNRHYILDLMRATPRDVNFNGPNSRFCVLRPELITSFCQTEAETMSKRASNGAVDAPAESVIPTSEDIGSLETSEKNPKSSVIITEKSSSTICENTSEEILLNPNVFTEFKIAGTEEEIDSDENGVKKATAYLVEVVLPKFVKDLCSLEVSPMDGQTLTDALHAHGINIRYLGKIANDIKHLPHLWDIFTTEIIVRSAKHIIKEILRESQDQDLAPAVSHFLNCFTGSVSPGNTKEIYKKDNAEHTPGRKSNKKSQSGAASQSNHSAAYMLLTTDSLWSHIQEFAKSKYQFELPEEARSRVKKLFVIRNLCLKMGISIVARKYNFEVASPFKILDICNLLPVVKHSVPSCSEAKDLIENGKARLTEGLLNEAYTIFSEAFSLLQQVTGPMHRDVANCCRYLAMVLYHAGDMAGAIMQQHKELIINERCLGLDHPDTAHSYGNMALFYHGLNQTQLSMRHMSRTLLLLSLSSGPEHPDVASTFINVAMMYQDAGKMNTALRYLQEALKKNERLLGPEHIQTGVCYHALAIAFNCIGAYKLSFQHETKTHEIFNKQLGSDDLRTRDSENWVKTFKMRDVQVNAQKQKMQSIDASSAQKTIEMLKANPDLLQAFQNAAVRSSKSTISPRGDTLPRGRGVDERAARAATEIRKKAAARGVPVHTHSVPVQATPDLSQIRNIMNSSAVPDASSMAPKKGNVKASSSSDGATIQNQNNASVINSNDRAPAPPVGLGAGLSPKNDQKKQKAKKVTAS</sequence>
<dbReference type="PROSITE" id="PS51823">
    <property type="entry name" value="CLU"/>
    <property type="match status" value="1"/>
</dbReference>
<dbReference type="AlphaFoldDB" id="A0A0K9P505"/>
<dbReference type="PANTHER" id="PTHR12601:SF6">
    <property type="entry name" value="CLUSTERED MITOCHONDRIA PROTEIN HOMOLOG"/>
    <property type="match status" value="1"/>
</dbReference>
<dbReference type="FunFam" id="1.25.40.10:FF:000230">
    <property type="entry name" value="Clustered mitochondria protein homolog"/>
    <property type="match status" value="1"/>
</dbReference>
<evidence type="ECO:0000256" key="1">
    <source>
        <dbReference type="ARBA" id="ARBA00022490"/>
    </source>
</evidence>
<feature type="repeat" description="TPR" evidence="2">
    <location>
        <begin position="525"/>
        <end position="558"/>
    </location>
</feature>
<evidence type="ECO:0000256" key="3">
    <source>
        <dbReference type="SAM" id="MobiDB-lite"/>
    </source>
</evidence>
<evidence type="ECO:0000313" key="5">
    <source>
        <dbReference type="EMBL" id="KMZ63317.1"/>
    </source>
</evidence>
<dbReference type="PANTHER" id="PTHR12601">
    <property type="entry name" value="EUKARYOTIC TRANSLATION INITIATION FACTOR 3 SUBUNIT EIF-3"/>
    <property type="match status" value="1"/>
</dbReference>
<dbReference type="InterPro" id="IPR019734">
    <property type="entry name" value="TPR_rpt"/>
</dbReference>
<dbReference type="EMBL" id="LFYR01001253">
    <property type="protein sequence ID" value="KMZ63317.1"/>
    <property type="molecule type" value="Genomic_DNA"/>
</dbReference>